<evidence type="ECO:0000313" key="1">
    <source>
        <dbReference type="EnsemblPlants" id="Ma01_p05270.1"/>
    </source>
</evidence>
<reference evidence="1" key="1">
    <citation type="submission" date="2021-05" db="UniProtKB">
        <authorList>
            <consortium name="EnsemblPlants"/>
        </authorList>
    </citation>
    <scope>IDENTIFICATION</scope>
    <source>
        <strain evidence="1">subsp. malaccensis</strain>
    </source>
</reference>
<dbReference type="Gramene" id="Ma01_t05270.1">
    <property type="protein sequence ID" value="Ma01_p05270.1"/>
    <property type="gene ID" value="Ma01_g05270"/>
</dbReference>
<keyword evidence="2" id="KW-1185">Reference proteome</keyword>
<proteinExistence type="predicted"/>
<protein>
    <submittedName>
        <fullName evidence="1">Uncharacterized protein</fullName>
    </submittedName>
</protein>
<dbReference type="EnsemblPlants" id="Ma01_t05270.1">
    <property type="protein sequence ID" value="Ma01_p05270.1"/>
    <property type="gene ID" value="Ma01_g05270"/>
</dbReference>
<name>A0A804HQI6_MUSAM</name>
<accession>A0A804HQI6</accession>
<dbReference type="InParanoid" id="A0A804HQI6"/>
<dbReference type="Proteomes" id="UP000012960">
    <property type="component" value="Unplaced"/>
</dbReference>
<dbReference type="AlphaFoldDB" id="A0A804HQI6"/>
<sequence>MFGVLIITDLKIKQGGATRTTNKSGMPDAVFVAAGSSPRWHLSPLRVQSPSRPSFLIARSEFGI</sequence>
<evidence type="ECO:0000313" key="2">
    <source>
        <dbReference type="Proteomes" id="UP000012960"/>
    </source>
</evidence>
<organism evidence="1 2">
    <name type="scientific">Musa acuminata subsp. malaccensis</name>
    <name type="common">Wild banana</name>
    <name type="synonym">Musa malaccensis</name>
    <dbReference type="NCBI Taxonomy" id="214687"/>
    <lineage>
        <taxon>Eukaryota</taxon>
        <taxon>Viridiplantae</taxon>
        <taxon>Streptophyta</taxon>
        <taxon>Embryophyta</taxon>
        <taxon>Tracheophyta</taxon>
        <taxon>Spermatophyta</taxon>
        <taxon>Magnoliopsida</taxon>
        <taxon>Liliopsida</taxon>
        <taxon>Zingiberales</taxon>
        <taxon>Musaceae</taxon>
        <taxon>Musa</taxon>
    </lineage>
</organism>